<dbReference type="PANTHER" id="PTHR38451:SF1">
    <property type="entry name" value="TRNA (ADENINE(22)-N(1))-METHYLTRANSFERASE"/>
    <property type="match status" value="1"/>
</dbReference>
<dbReference type="SUPFAM" id="SSF53335">
    <property type="entry name" value="S-adenosyl-L-methionine-dependent methyltransferases"/>
    <property type="match status" value="1"/>
</dbReference>
<accession>A0ABS5PRQ4</accession>
<protein>
    <submittedName>
        <fullName evidence="2">SAM-dependent methyltransferase</fullName>
    </submittedName>
</protein>
<organism evidence="2 3">
    <name type="scientific">Fusibacter paucivorans</name>
    <dbReference type="NCBI Taxonomy" id="76009"/>
    <lineage>
        <taxon>Bacteria</taxon>
        <taxon>Bacillati</taxon>
        <taxon>Bacillota</taxon>
        <taxon>Clostridia</taxon>
        <taxon>Eubacteriales</taxon>
        <taxon>Eubacteriales Family XII. Incertae Sedis</taxon>
        <taxon>Fusibacter</taxon>
    </lineage>
</organism>
<dbReference type="GO" id="GO:0008168">
    <property type="term" value="F:methyltransferase activity"/>
    <property type="evidence" value="ECO:0007669"/>
    <property type="project" value="UniProtKB-KW"/>
</dbReference>
<feature type="compositionally biased region" description="Low complexity" evidence="1">
    <location>
        <begin position="203"/>
        <end position="215"/>
    </location>
</feature>
<dbReference type="Proteomes" id="UP000746471">
    <property type="component" value="Unassembled WGS sequence"/>
</dbReference>
<keyword evidence="3" id="KW-1185">Reference proteome</keyword>
<gene>
    <name evidence="2" type="ORF">KHM83_08640</name>
</gene>
<feature type="region of interest" description="Disordered" evidence="1">
    <location>
        <begin position="196"/>
        <end position="215"/>
    </location>
</feature>
<dbReference type="Pfam" id="PF12847">
    <property type="entry name" value="Methyltransf_18"/>
    <property type="match status" value="1"/>
</dbReference>
<reference evidence="2 3" key="1">
    <citation type="submission" date="2021-05" db="EMBL/GenBank/DDBJ databases">
        <title>Fusibacter ferrireducens sp. nov., an anaerobic, sulfur- and Fe-reducing bacterium isolated from the mangrove sediment.</title>
        <authorList>
            <person name="Qiu D."/>
        </authorList>
    </citation>
    <scope>NUCLEOTIDE SEQUENCE [LARGE SCALE GENOMIC DNA]</scope>
    <source>
        <strain evidence="2 3">DSM 12116</strain>
    </source>
</reference>
<keyword evidence="2" id="KW-0489">Methyltransferase</keyword>
<keyword evidence="2" id="KW-0808">Transferase</keyword>
<evidence type="ECO:0000256" key="1">
    <source>
        <dbReference type="SAM" id="MobiDB-lite"/>
    </source>
</evidence>
<proteinExistence type="predicted"/>
<dbReference type="EMBL" id="JAHBCL010000013">
    <property type="protein sequence ID" value="MBS7526742.1"/>
    <property type="molecule type" value="Genomic_DNA"/>
</dbReference>
<dbReference type="PANTHER" id="PTHR38451">
    <property type="entry name" value="TRNA (ADENINE(22)-N(1))-METHYLTRANSFERASE"/>
    <property type="match status" value="1"/>
</dbReference>
<comment type="caution">
    <text evidence="2">The sequence shown here is derived from an EMBL/GenBank/DDBJ whole genome shotgun (WGS) entry which is preliminary data.</text>
</comment>
<dbReference type="InterPro" id="IPR029063">
    <property type="entry name" value="SAM-dependent_MTases_sf"/>
</dbReference>
<sequence length="315" mass="34729">MRQITLTPRLRLIADILADNSVKIKYETADSYTSQPHTKNTVDTVRALDTAKTFADIGTDHGYLPYVLMCEGKIDRAYLCDINQGPLDNAAHTFAGSPFTEHIEYRLGSGLSVLAPGEAKMIAIAGMGGSLIQSLLEASPAVFQSADYVVLQPMTEQAALRSWLVQKGIVFTDYFAAEGNKMYEVIAIDLGATHVTPKESSDHTQSQQSTLTHHTISQADTSVRIEKSSLSEAFIMVADMLGTNMINADMLEFGHCIAKQTLPDYQRFLHKKKLKYEKILNGLKRSNNVSESARHACHQNLEAITCIIKYVDGVI</sequence>
<dbReference type="GO" id="GO:0032259">
    <property type="term" value="P:methylation"/>
    <property type="evidence" value="ECO:0007669"/>
    <property type="project" value="UniProtKB-KW"/>
</dbReference>
<dbReference type="Gene3D" id="3.40.50.150">
    <property type="entry name" value="Vaccinia Virus protein VP39"/>
    <property type="match status" value="1"/>
</dbReference>
<evidence type="ECO:0000313" key="3">
    <source>
        <dbReference type="Proteomes" id="UP000746471"/>
    </source>
</evidence>
<name>A0ABS5PRQ4_9FIRM</name>
<dbReference type="RefSeq" id="WP_213236605.1">
    <property type="nucleotide sequence ID" value="NZ_JAHBCL010000013.1"/>
</dbReference>
<evidence type="ECO:0000313" key="2">
    <source>
        <dbReference type="EMBL" id="MBS7526742.1"/>
    </source>
</evidence>